<comment type="pathway">
    <text evidence="1">Pyrimidine metabolism; CTP biosynthesis via de novo pathway; CTP from UDP: step 2/2.</text>
</comment>
<keyword evidence="8" id="KW-0665">Pyrimidine biosynthesis</keyword>
<gene>
    <name evidence="11" type="ORF">HGH92_01005</name>
</gene>
<organism evidence="11 12">
    <name type="scientific">Chitinophaga varians</name>
    <dbReference type="NCBI Taxonomy" id="2202339"/>
    <lineage>
        <taxon>Bacteria</taxon>
        <taxon>Pseudomonadati</taxon>
        <taxon>Bacteroidota</taxon>
        <taxon>Chitinophagia</taxon>
        <taxon>Chitinophagales</taxon>
        <taxon>Chitinophagaceae</taxon>
        <taxon>Chitinophaga</taxon>
    </lineage>
</organism>
<feature type="domain" description="Glutamine amidotransferase" evidence="10">
    <location>
        <begin position="22"/>
        <end position="220"/>
    </location>
</feature>
<dbReference type="UniPathway" id="UPA00159">
    <property type="reaction ID" value="UER00277"/>
</dbReference>
<reference evidence="11 12" key="1">
    <citation type="submission" date="2020-04" db="EMBL/GenBank/DDBJ databases">
        <authorList>
            <person name="Yin C."/>
        </authorList>
    </citation>
    <scope>NUCLEOTIDE SEQUENCE [LARGE SCALE GENOMIC DNA]</scope>
    <source>
        <strain evidence="11 12">Ae27</strain>
    </source>
</reference>
<evidence type="ECO:0000256" key="6">
    <source>
        <dbReference type="ARBA" id="ARBA00022840"/>
    </source>
</evidence>
<dbReference type="AlphaFoldDB" id="A0A847R9Y8"/>
<keyword evidence="4" id="KW-0436">Ligase</keyword>
<evidence type="ECO:0000256" key="8">
    <source>
        <dbReference type="ARBA" id="ARBA00022975"/>
    </source>
</evidence>
<comment type="caution">
    <text evidence="11">The sequence shown here is derived from an EMBL/GenBank/DDBJ whole genome shotgun (WGS) entry which is preliminary data.</text>
</comment>
<dbReference type="GO" id="GO:0019856">
    <property type="term" value="P:pyrimidine nucleobase biosynthetic process"/>
    <property type="evidence" value="ECO:0007669"/>
    <property type="project" value="TreeGrafter"/>
</dbReference>
<dbReference type="EC" id="6.3.4.2" evidence="3"/>
<keyword evidence="12" id="KW-1185">Reference proteome</keyword>
<dbReference type="RefSeq" id="WP_168868912.1">
    <property type="nucleotide sequence ID" value="NZ_JABAIA010000001.1"/>
</dbReference>
<dbReference type="GO" id="GO:0042802">
    <property type="term" value="F:identical protein binding"/>
    <property type="evidence" value="ECO:0007669"/>
    <property type="project" value="TreeGrafter"/>
</dbReference>
<evidence type="ECO:0000256" key="1">
    <source>
        <dbReference type="ARBA" id="ARBA00005171"/>
    </source>
</evidence>
<sequence length="234" mass="25894">MRVAIIGDYDPQAATHIATGDAILHAAGQLGMSVTFDWVPTENILPQFETICNGYDAYWIAPGSPYKDFAGVLQIIRYAREHRVPAIGTCGGFQHMVIEYARHVLQLEDATHAEYDPYASRLVVTPLSCSLVGQTLQIHIRDQHSKAGRSLQTDQITERYYCNFGLNPDYQTLLHEHGFQVVGIDAAGEARILELEGHPFYVATLFVPQTSSTATHPHPLISGFLQSIKSQAES</sequence>
<dbReference type="InterPro" id="IPR029062">
    <property type="entry name" value="Class_I_gatase-like"/>
</dbReference>
<dbReference type="GO" id="GO:0003883">
    <property type="term" value="F:CTP synthase activity"/>
    <property type="evidence" value="ECO:0007669"/>
    <property type="project" value="UniProtKB-EC"/>
</dbReference>
<evidence type="ECO:0000256" key="9">
    <source>
        <dbReference type="ARBA" id="ARBA00047781"/>
    </source>
</evidence>
<dbReference type="Pfam" id="PF00117">
    <property type="entry name" value="GATase"/>
    <property type="match status" value="1"/>
</dbReference>
<dbReference type="PROSITE" id="PS51273">
    <property type="entry name" value="GATASE_TYPE_1"/>
    <property type="match status" value="1"/>
</dbReference>
<keyword evidence="6" id="KW-0067">ATP-binding</keyword>
<dbReference type="InterPro" id="IPR004468">
    <property type="entry name" value="CTP_synthase"/>
</dbReference>
<dbReference type="GO" id="GO:0044210">
    <property type="term" value="P:'de novo' CTP biosynthetic process"/>
    <property type="evidence" value="ECO:0007669"/>
    <property type="project" value="UniProtKB-UniPathway"/>
</dbReference>
<accession>A0A847R9Y8</accession>
<evidence type="ECO:0000256" key="4">
    <source>
        <dbReference type="ARBA" id="ARBA00022598"/>
    </source>
</evidence>
<dbReference type="SUPFAM" id="SSF52317">
    <property type="entry name" value="Class I glutamine amidotransferase-like"/>
    <property type="match status" value="1"/>
</dbReference>
<evidence type="ECO:0000256" key="7">
    <source>
        <dbReference type="ARBA" id="ARBA00022962"/>
    </source>
</evidence>
<evidence type="ECO:0000313" key="12">
    <source>
        <dbReference type="Proteomes" id="UP000570474"/>
    </source>
</evidence>
<dbReference type="PANTHER" id="PTHR11550:SF0">
    <property type="entry name" value="CTP SYNTHASE-RELATED"/>
    <property type="match status" value="1"/>
</dbReference>
<evidence type="ECO:0000313" key="11">
    <source>
        <dbReference type="EMBL" id="NLR62870.1"/>
    </source>
</evidence>
<dbReference type="NCBIfam" id="NF004836">
    <property type="entry name" value="PRK06186.1"/>
    <property type="match status" value="1"/>
</dbReference>
<proteinExistence type="inferred from homology"/>
<keyword evidence="7" id="KW-0315">Glutamine amidotransferase</keyword>
<evidence type="ECO:0000259" key="10">
    <source>
        <dbReference type="Pfam" id="PF00117"/>
    </source>
</evidence>
<dbReference type="PANTHER" id="PTHR11550">
    <property type="entry name" value="CTP SYNTHASE"/>
    <property type="match status" value="1"/>
</dbReference>
<dbReference type="EMBL" id="JABAIA010000001">
    <property type="protein sequence ID" value="NLR62870.1"/>
    <property type="molecule type" value="Genomic_DNA"/>
</dbReference>
<comment type="catalytic activity">
    <reaction evidence="9">
        <text>UTP + L-glutamine + ATP + H2O = CTP + L-glutamate + ADP + phosphate + 2 H(+)</text>
        <dbReference type="Rhea" id="RHEA:26426"/>
        <dbReference type="ChEBI" id="CHEBI:15377"/>
        <dbReference type="ChEBI" id="CHEBI:15378"/>
        <dbReference type="ChEBI" id="CHEBI:29985"/>
        <dbReference type="ChEBI" id="CHEBI:30616"/>
        <dbReference type="ChEBI" id="CHEBI:37563"/>
        <dbReference type="ChEBI" id="CHEBI:43474"/>
        <dbReference type="ChEBI" id="CHEBI:46398"/>
        <dbReference type="ChEBI" id="CHEBI:58359"/>
        <dbReference type="ChEBI" id="CHEBI:456216"/>
        <dbReference type="EC" id="6.3.4.2"/>
    </reaction>
</comment>
<comment type="similarity">
    <text evidence="2">Belongs to the CTP synthase family.</text>
</comment>
<dbReference type="GO" id="GO:0005524">
    <property type="term" value="F:ATP binding"/>
    <property type="evidence" value="ECO:0007669"/>
    <property type="project" value="UniProtKB-KW"/>
</dbReference>
<name>A0A847R9Y8_9BACT</name>
<dbReference type="Proteomes" id="UP000570474">
    <property type="component" value="Unassembled WGS sequence"/>
</dbReference>
<keyword evidence="5" id="KW-0547">Nucleotide-binding</keyword>
<evidence type="ECO:0000256" key="3">
    <source>
        <dbReference type="ARBA" id="ARBA00012291"/>
    </source>
</evidence>
<evidence type="ECO:0000256" key="2">
    <source>
        <dbReference type="ARBA" id="ARBA00007533"/>
    </source>
</evidence>
<dbReference type="InterPro" id="IPR017926">
    <property type="entry name" value="GATASE"/>
</dbReference>
<protein>
    <recommendedName>
        <fullName evidence="3">CTP synthase (glutamine hydrolyzing)</fullName>
        <ecNumber evidence="3">6.3.4.2</ecNumber>
    </recommendedName>
</protein>
<evidence type="ECO:0000256" key="5">
    <source>
        <dbReference type="ARBA" id="ARBA00022741"/>
    </source>
</evidence>
<dbReference type="Gene3D" id="3.40.50.880">
    <property type="match status" value="1"/>
</dbReference>
<dbReference type="GO" id="GO:0005829">
    <property type="term" value="C:cytosol"/>
    <property type="evidence" value="ECO:0007669"/>
    <property type="project" value="TreeGrafter"/>
</dbReference>